<accession>A0A250FVM6</accession>
<keyword evidence="2 6" id="KW-0547">Nucleotide-binding</keyword>
<dbReference type="Gene3D" id="1.10.560.10">
    <property type="entry name" value="GroEL-like equatorial domain"/>
    <property type="match status" value="1"/>
</dbReference>
<evidence type="ECO:0000256" key="5">
    <source>
        <dbReference type="ARBA" id="ARBA00023235"/>
    </source>
</evidence>
<comment type="subunit">
    <text evidence="6 8">Forms a cylinder of 14 subunits composed of two heptameric rings stacked back-to-back. Interacts with the co-chaperonin GroES.</text>
</comment>
<comment type="subcellular location">
    <subcellularLocation>
        <location evidence="6">Cytoplasm</location>
    </subcellularLocation>
</comment>
<dbReference type="Proteomes" id="UP000217348">
    <property type="component" value="Chromosome"/>
</dbReference>
<dbReference type="RefSeq" id="WP_095895497.1">
    <property type="nucleotide sequence ID" value="NZ_CP022387.1"/>
</dbReference>
<evidence type="ECO:0000256" key="4">
    <source>
        <dbReference type="ARBA" id="ARBA00023186"/>
    </source>
</evidence>
<comment type="caution">
    <text evidence="6">Lacks conserved residue(s) required for the propagation of feature annotation.</text>
</comment>
<feature type="binding site" evidence="6">
    <location>
        <position position="415"/>
    </location>
    <ligand>
        <name>ATP</name>
        <dbReference type="ChEBI" id="CHEBI:30616"/>
    </ligand>
</feature>
<dbReference type="OrthoDB" id="9766614at2"/>
<dbReference type="GO" id="GO:0016853">
    <property type="term" value="F:isomerase activity"/>
    <property type="evidence" value="ECO:0007669"/>
    <property type="project" value="UniProtKB-KW"/>
</dbReference>
<gene>
    <name evidence="6 9" type="primary">groL</name>
    <name evidence="6" type="synonym">groEL</name>
    <name evidence="9" type="ORF">CGC58_04920</name>
</gene>
<sequence>MAKEIKFDIEAREGLKRGVDALANAVKVTLGPKGRNVIISKSFGSPHITKDGVTVAKEVELEDALENMGAQMVKEVASKTNDLAGDGTTTATVLAQAIVKEGLKNVAAGANPMDLKRGIDKAVSKIVENLEKQAKEVGSSSEKIRQVASISANNDDTIGELIATAFGKVGKEGVITVEEAKGTDTYVDVVEGMQFDRGYLSPYFVTDSEKMVAELDRPYILLYDKKISTMKDLLPVLEPVAQSGKPLLIIAEDIDGEALATLVVNKLRGTLRIAAVKAPGFGDRRKAMLEDIAILTGGTVIAEERGFSLENATVEMLGTAEKVTIDKDNTTIVNGAGDAEQIKARVNQIKAQIEVTTSDYDREKLQERLAKLSGGVAVLYVGAASEVEMKEKKDRVDDALHATRAAVEEGIVAGGGIALLRAKAVLAKIKPVNADEATGIQIVAKALEAPLRTIVENAGVEGSVVVARVQEAARDTFGYNAKTGQYSDMFKAGIIDPKKVTRVALENAASVAGMILTTECALVDIKEEKGAGMPPMGGGMPGMM</sequence>
<comment type="function">
    <text evidence="6 8">Together with its co-chaperonin GroES, plays an essential role in assisting protein folding. The GroEL-GroES system forms a nano-cage that allows encapsulation of the non-native substrate proteins and provides a physical environment optimized to promote and accelerate protein folding.</text>
</comment>
<proteinExistence type="inferred from homology"/>
<keyword evidence="4 6" id="KW-0143">Chaperone</keyword>
<dbReference type="GO" id="GO:0005524">
    <property type="term" value="F:ATP binding"/>
    <property type="evidence" value="ECO:0007669"/>
    <property type="project" value="UniProtKB-UniRule"/>
</dbReference>
<evidence type="ECO:0000256" key="2">
    <source>
        <dbReference type="ARBA" id="ARBA00022741"/>
    </source>
</evidence>
<reference evidence="10" key="1">
    <citation type="submission" date="2017-06" db="EMBL/GenBank/DDBJ databases">
        <title>Capnocytophaga spp. assemblies.</title>
        <authorList>
            <person name="Gulvik C.A."/>
        </authorList>
    </citation>
    <scope>NUCLEOTIDE SEQUENCE [LARGE SCALE GENOMIC DNA]</scope>
    <source>
        <strain evidence="10">H2177</strain>
    </source>
</reference>
<dbReference type="GO" id="GO:0042026">
    <property type="term" value="P:protein refolding"/>
    <property type="evidence" value="ECO:0007669"/>
    <property type="project" value="UniProtKB-UniRule"/>
</dbReference>
<dbReference type="InterPro" id="IPR002423">
    <property type="entry name" value="Cpn60/GroEL/TCP-1"/>
</dbReference>
<protein>
    <recommendedName>
        <fullName evidence="6">Chaperonin GroEL</fullName>
        <ecNumber evidence="6">5.6.1.7</ecNumber>
    </recommendedName>
    <alternativeName>
        <fullName evidence="6">60 kDa chaperonin</fullName>
    </alternativeName>
    <alternativeName>
        <fullName evidence="6">Chaperonin-60</fullName>
        <shortName evidence="6">Cpn60</shortName>
    </alternativeName>
</protein>
<dbReference type="NCBIfam" id="NF009489">
    <property type="entry name" value="PRK12851.1"/>
    <property type="match status" value="1"/>
</dbReference>
<dbReference type="PANTHER" id="PTHR45633">
    <property type="entry name" value="60 KDA HEAT SHOCK PROTEIN, MITOCHONDRIAL"/>
    <property type="match status" value="1"/>
</dbReference>
<dbReference type="SUPFAM" id="SSF48592">
    <property type="entry name" value="GroEL equatorial domain-like"/>
    <property type="match status" value="1"/>
</dbReference>
<dbReference type="NCBIfam" id="NF009488">
    <property type="entry name" value="PRK12850.1"/>
    <property type="match status" value="1"/>
</dbReference>
<dbReference type="InterPro" id="IPR027410">
    <property type="entry name" value="TCP-1-like_intermed_sf"/>
</dbReference>
<dbReference type="HAMAP" id="MF_00600">
    <property type="entry name" value="CH60"/>
    <property type="match status" value="1"/>
</dbReference>
<dbReference type="Gene3D" id="3.50.7.10">
    <property type="entry name" value="GroEL"/>
    <property type="match status" value="1"/>
</dbReference>
<dbReference type="Pfam" id="PF00118">
    <property type="entry name" value="Cpn60_TCP1"/>
    <property type="match status" value="1"/>
</dbReference>
<evidence type="ECO:0000256" key="1">
    <source>
        <dbReference type="ARBA" id="ARBA00006607"/>
    </source>
</evidence>
<dbReference type="EMBL" id="CP022387">
    <property type="protein sequence ID" value="ATA89114.1"/>
    <property type="molecule type" value="Genomic_DNA"/>
</dbReference>
<dbReference type="NCBIfam" id="NF009487">
    <property type="entry name" value="PRK12849.1"/>
    <property type="match status" value="1"/>
</dbReference>
<dbReference type="EC" id="5.6.1.7" evidence="6"/>
<keyword evidence="3 6" id="KW-0067">ATP-binding</keyword>
<dbReference type="GO" id="GO:0140662">
    <property type="term" value="F:ATP-dependent protein folding chaperone"/>
    <property type="evidence" value="ECO:0007669"/>
    <property type="project" value="InterPro"/>
</dbReference>
<keyword evidence="5 6" id="KW-0413">Isomerase</keyword>
<feature type="binding site" evidence="6">
    <location>
        <position position="496"/>
    </location>
    <ligand>
        <name>ATP</name>
        <dbReference type="ChEBI" id="CHEBI:30616"/>
    </ligand>
</feature>
<dbReference type="AlphaFoldDB" id="A0A250FVM6"/>
<dbReference type="FunFam" id="1.10.560.10:FF:000001">
    <property type="entry name" value="60 kDa chaperonin"/>
    <property type="match status" value="1"/>
</dbReference>
<organism evidence="9 10">
    <name type="scientific">Capnocytophaga stomatis</name>
    <dbReference type="NCBI Taxonomy" id="1848904"/>
    <lineage>
        <taxon>Bacteria</taxon>
        <taxon>Pseudomonadati</taxon>
        <taxon>Bacteroidota</taxon>
        <taxon>Flavobacteriia</taxon>
        <taxon>Flavobacteriales</taxon>
        <taxon>Flavobacteriaceae</taxon>
        <taxon>Capnocytophaga</taxon>
    </lineage>
</organism>
<evidence type="ECO:0000256" key="8">
    <source>
        <dbReference type="RuleBase" id="RU000419"/>
    </source>
</evidence>
<dbReference type="SUPFAM" id="SSF54849">
    <property type="entry name" value="GroEL-intermediate domain like"/>
    <property type="match status" value="1"/>
</dbReference>
<dbReference type="KEGG" id="csto:CGC58_04920"/>
<dbReference type="FunFam" id="3.50.7.10:FF:000001">
    <property type="entry name" value="60 kDa chaperonin"/>
    <property type="match status" value="1"/>
</dbReference>
<dbReference type="InterPro" id="IPR027413">
    <property type="entry name" value="GROEL-like_equatorial_sf"/>
</dbReference>
<dbReference type="SUPFAM" id="SSF52029">
    <property type="entry name" value="GroEL apical domain-like"/>
    <property type="match status" value="1"/>
</dbReference>
<dbReference type="InterPro" id="IPR018370">
    <property type="entry name" value="Chaperonin_Cpn60_CS"/>
</dbReference>
<feature type="binding site" evidence="6">
    <location>
        <begin position="86"/>
        <end position="90"/>
    </location>
    <ligand>
        <name>ATP</name>
        <dbReference type="ChEBI" id="CHEBI:30616"/>
    </ligand>
</feature>
<evidence type="ECO:0000256" key="6">
    <source>
        <dbReference type="HAMAP-Rule" id="MF_00600"/>
    </source>
</evidence>
<dbReference type="InterPro" id="IPR027409">
    <property type="entry name" value="GroEL-like_apical_dom_sf"/>
</dbReference>
<name>A0A250FVM6_9FLAO</name>
<dbReference type="NCBIfam" id="TIGR02348">
    <property type="entry name" value="GroEL"/>
    <property type="match status" value="1"/>
</dbReference>
<evidence type="ECO:0000256" key="3">
    <source>
        <dbReference type="ARBA" id="ARBA00022840"/>
    </source>
</evidence>
<dbReference type="GO" id="GO:0005737">
    <property type="term" value="C:cytoplasm"/>
    <property type="evidence" value="ECO:0007669"/>
    <property type="project" value="UniProtKB-SubCell"/>
</dbReference>
<keyword evidence="6" id="KW-0963">Cytoplasm</keyword>
<feature type="binding site" evidence="6">
    <location>
        <position position="50"/>
    </location>
    <ligand>
        <name>ATP</name>
        <dbReference type="ChEBI" id="CHEBI:30616"/>
    </ligand>
</feature>
<dbReference type="Gene3D" id="3.30.260.10">
    <property type="entry name" value="TCP-1-like chaperonin intermediate domain"/>
    <property type="match status" value="1"/>
</dbReference>
<comment type="similarity">
    <text evidence="1 6 7">Belongs to the chaperonin (HSP60) family.</text>
</comment>
<feature type="binding site" evidence="6">
    <location>
        <begin position="29"/>
        <end position="32"/>
    </location>
    <ligand>
        <name>ATP</name>
        <dbReference type="ChEBI" id="CHEBI:30616"/>
    </ligand>
</feature>
<dbReference type="NCBIfam" id="NF000592">
    <property type="entry name" value="PRK00013.1"/>
    <property type="match status" value="1"/>
</dbReference>
<evidence type="ECO:0000256" key="7">
    <source>
        <dbReference type="RuleBase" id="RU000418"/>
    </source>
</evidence>
<dbReference type="PRINTS" id="PR00298">
    <property type="entry name" value="CHAPERONIN60"/>
</dbReference>
<dbReference type="CDD" id="cd03344">
    <property type="entry name" value="GroEL"/>
    <property type="match status" value="1"/>
</dbReference>
<evidence type="ECO:0000313" key="9">
    <source>
        <dbReference type="EMBL" id="ATA89114.1"/>
    </source>
</evidence>
<dbReference type="InterPro" id="IPR001844">
    <property type="entry name" value="Cpn60/GroEL"/>
</dbReference>
<dbReference type="GO" id="GO:0051082">
    <property type="term" value="F:unfolded protein binding"/>
    <property type="evidence" value="ECO:0007669"/>
    <property type="project" value="UniProtKB-UniRule"/>
</dbReference>
<evidence type="ECO:0000313" key="10">
    <source>
        <dbReference type="Proteomes" id="UP000217348"/>
    </source>
</evidence>
<dbReference type="PROSITE" id="PS00296">
    <property type="entry name" value="CHAPERONINS_CPN60"/>
    <property type="match status" value="1"/>
</dbReference>